<dbReference type="OrthoDB" id="78344at2759"/>
<dbReference type="GO" id="GO:0005460">
    <property type="term" value="F:UDP-glucose transmembrane transporter activity"/>
    <property type="evidence" value="ECO:0007669"/>
    <property type="project" value="TreeGrafter"/>
</dbReference>
<evidence type="ECO:0000256" key="6">
    <source>
        <dbReference type="ARBA" id="ARBA00022989"/>
    </source>
</evidence>
<reference evidence="10" key="3">
    <citation type="submission" date="2015-06" db="UniProtKB">
        <authorList>
            <consortium name="EnsemblMetazoa"/>
        </authorList>
    </citation>
    <scope>IDENTIFICATION</scope>
</reference>
<feature type="transmembrane region" description="Helical" evidence="8">
    <location>
        <begin position="246"/>
        <end position="270"/>
    </location>
</feature>
<dbReference type="HOGENOM" id="CLU_036019_1_0_1"/>
<organism evidence="9">
    <name type="scientific">Capitella teleta</name>
    <name type="common">Polychaete worm</name>
    <dbReference type="NCBI Taxonomy" id="283909"/>
    <lineage>
        <taxon>Eukaryota</taxon>
        <taxon>Metazoa</taxon>
        <taxon>Spiralia</taxon>
        <taxon>Lophotrochozoa</taxon>
        <taxon>Annelida</taxon>
        <taxon>Polychaeta</taxon>
        <taxon>Sedentaria</taxon>
        <taxon>Scolecida</taxon>
        <taxon>Capitellidae</taxon>
        <taxon>Capitella</taxon>
    </lineage>
</organism>
<dbReference type="SUPFAM" id="SSF103481">
    <property type="entry name" value="Multidrug resistance efflux transporter EmrE"/>
    <property type="match status" value="2"/>
</dbReference>
<evidence type="ECO:0000313" key="11">
    <source>
        <dbReference type="Proteomes" id="UP000014760"/>
    </source>
</evidence>
<dbReference type="GO" id="GO:0005789">
    <property type="term" value="C:endoplasmic reticulum membrane"/>
    <property type="evidence" value="ECO:0007669"/>
    <property type="project" value="UniProtKB-SubCell"/>
</dbReference>
<evidence type="ECO:0000256" key="5">
    <source>
        <dbReference type="ARBA" id="ARBA00022824"/>
    </source>
</evidence>
<name>R7THA1_CAPTE</name>
<keyword evidence="3" id="KW-0813">Transport</keyword>
<feature type="transmembrane region" description="Helical" evidence="8">
    <location>
        <begin position="70"/>
        <end position="90"/>
    </location>
</feature>
<feature type="transmembrane region" description="Helical" evidence="8">
    <location>
        <begin position="120"/>
        <end position="138"/>
    </location>
</feature>
<comment type="subcellular location">
    <subcellularLocation>
        <location evidence="1">Endoplasmic reticulum membrane</location>
        <topology evidence="1">Multi-pass membrane protein</topology>
    </subcellularLocation>
</comment>
<sequence length="304" mass="33935">MASGRRTFLLCFAGIFTSYFIYGMLQENITKGEYGAEKEKFKYTLALVFVQCLANAAFAQMDSAPQSMYAIMSFSYLGAMLASNHALQYVTYPTQVLGKSAKPIPVMLLGVLLARKRYPLQKYLFVLMIVLGVALFLFKDKKTAADDDHTFGSGELLLMLSLTLDGVTGGVQDKIRGEHRTQTHRMMLFMNLWSIAYLIAALLYTGEAFTFAVFAGKYPYVLVQMLGFSVASALGQHFIFMTVTNFGPLTCSIFTTTRKFFTILASVLIFQHPMLARQWIGTILVFVGLALDSIYGKERRAVQS</sequence>
<keyword evidence="4 8" id="KW-0812">Transmembrane</keyword>
<dbReference type="GO" id="GO:0005459">
    <property type="term" value="F:UDP-galactose transmembrane transporter activity"/>
    <property type="evidence" value="ECO:0007669"/>
    <property type="project" value="TreeGrafter"/>
</dbReference>
<reference evidence="11" key="1">
    <citation type="submission" date="2012-12" db="EMBL/GenBank/DDBJ databases">
        <authorList>
            <person name="Hellsten U."/>
            <person name="Grimwood J."/>
            <person name="Chapman J.A."/>
            <person name="Shapiro H."/>
            <person name="Aerts A."/>
            <person name="Otillar R.P."/>
            <person name="Terry A.Y."/>
            <person name="Boore J.L."/>
            <person name="Simakov O."/>
            <person name="Marletaz F."/>
            <person name="Cho S.-J."/>
            <person name="Edsinger-Gonzales E."/>
            <person name="Havlak P."/>
            <person name="Kuo D.-H."/>
            <person name="Larsson T."/>
            <person name="Lv J."/>
            <person name="Arendt D."/>
            <person name="Savage R."/>
            <person name="Osoegawa K."/>
            <person name="de Jong P."/>
            <person name="Lindberg D.R."/>
            <person name="Seaver E.C."/>
            <person name="Weisblat D.A."/>
            <person name="Putnam N.H."/>
            <person name="Grigoriev I.V."/>
            <person name="Rokhsar D.S."/>
        </authorList>
    </citation>
    <scope>NUCLEOTIDE SEQUENCE</scope>
    <source>
        <strain evidence="11">I ESC-2004</strain>
    </source>
</reference>
<evidence type="ECO:0000256" key="2">
    <source>
        <dbReference type="ARBA" id="ARBA00010694"/>
    </source>
</evidence>
<evidence type="ECO:0000313" key="10">
    <source>
        <dbReference type="EnsemblMetazoa" id="CapteP220847"/>
    </source>
</evidence>
<dbReference type="STRING" id="283909.R7THA1"/>
<keyword evidence="11" id="KW-1185">Reference proteome</keyword>
<evidence type="ECO:0000313" key="9">
    <source>
        <dbReference type="EMBL" id="ELT90500.1"/>
    </source>
</evidence>
<evidence type="ECO:0008006" key="12">
    <source>
        <dbReference type="Google" id="ProtNLM"/>
    </source>
</evidence>
<dbReference type="OMA" id="CGAIGQV"/>
<dbReference type="GO" id="GO:0000139">
    <property type="term" value="C:Golgi membrane"/>
    <property type="evidence" value="ECO:0007669"/>
    <property type="project" value="TreeGrafter"/>
</dbReference>
<keyword evidence="6 8" id="KW-1133">Transmembrane helix</keyword>
<dbReference type="InterPro" id="IPR037185">
    <property type="entry name" value="EmrE-like"/>
</dbReference>
<dbReference type="EnsemblMetazoa" id="CapteT220847">
    <property type="protein sequence ID" value="CapteP220847"/>
    <property type="gene ID" value="CapteG220847"/>
</dbReference>
<dbReference type="EMBL" id="KB310891">
    <property type="protein sequence ID" value="ELT90500.1"/>
    <property type="molecule type" value="Genomic_DNA"/>
</dbReference>
<feature type="transmembrane region" description="Helical" evidence="8">
    <location>
        <begin position="276"/>
        <end position="295"/>
    </location>
</feature>
<dbReference type="PANTHER" id="PTHR10778:SF10">
    <property type="entry name" value="SOLUTE CARRIER FAMILY 35 MEMBER B1"/>
    <property type="match status" value="1"/>
</dbReference>
<feature type="transmembrane region" description="Helical" evidence="8">
    <location>
        <begin position="7"/>
        <end position="25"/>
    </location>
</feature>
<keyword evidence="7 8" id="KW-0472">Membrane</keyword>
<evidence type="ECO:0000256" key="4">
    <source>
        <dbReference type="ARBA" id="ARBA00022692"/>
    </source>
</evidence>
<evidence type="ECO:0000256" key="8">
    <source>
        <dbReference type="SAM" id="Phobius"/>
    </source>
</evidence>
<feature type="transmembrane region" description="Helical" evidence="8">
    <location>
        <begin position="192"/>
        <end position="214"/>
    </location>
</feature>
<evidence type="ECO:0000256" key="3">
    <source>
        <dbReference type="ARBA" id="ARBA00022448"/>
    </source>
</evidence>
<proteinExistence type="inferred from homology"/>
<gene>
    <name evidence="9" type="ORF">CAPTEDRAFT_220847</name>
</gene>
<dbReference type="InterPro" id="IPR013657">
    <property type="entry name" value="SCL35B1-4/HUT1"/>
</dbReference>
<dbReference type="PANTHER" id="PTHR10778">
    <property type="entry name" value="SOLUTE CARRIER FAMILY 35 MEMBER B"/>
    <property type="match status" value="1"/>
</dbReference>
<dbReference type="Proteomes" id="UP000014760">
    <property type="component" value="Unassembled WGS sequence"/>
</dbReference>
<feature type="transmembrane region" description="Helical" evidence="8">
    <location>
        <begin position="220"/>
        <end position="239"/>
    </location>
</feature>
<reference evidence="9 11" key="2">
    <citation type="journal article" date="2013" name="Nature">
        <title>Insights into bilaterian evolution from three spiralian genomes.</title>
        <authorList>
            <person name="Simakov O."/>
            <person name="Marletaz F."/>
            <person name="Cho S.J."/>
            <person name="Edsinger-Gonzales E."/>
            <person name="Havlak P."/>
            <person name="Hellsten U."/>
            <person name="Kuo D.H."/>
            <person name="Larsson T."/>
            <person name="Lv J."/>
            <person name="Arendt D."/>
            <person name="Savage R."/>
            <person name="Osoegawa K."/>
            <person name="de Jong P."/>
            <person name="Grimwood J."/>
            <person name="Chapman J.A."/>
            <person name="Shapiro H."/>
            <person name="Aerts A."/>
            <person name="Otillar R.P."/>
            <person name="Terry A.Y."/>
            <person name="Boore J.L."/>
            <person name="Grigoriev I.V."/>
            <person name="Lindberg D.R."/>
            <person name="Seaver E.C."/>
            <person name="Weisblat D.A."/>
            <person name="Putnam N.H."/>
            <person name="Rokhsar D.S."/>
        </authorList>
    </citation>
    <scope>NUCLEOTIDE SEQUENCE</scope>
    <source>
        <strain evidence="9 11">I ESC-2004</strain>
    </source>
</reference>
<protein>
    <recommendedName>
        <fullName evidence="12">Solute carrier family 35 member B1</fullName>
    </recommendedName>
</protein>
<dbReference type="EMBL" id="AMQN01014328">
    <property type="status" value="NOT_ANNOTATED_CDS"/>
    <property type="molecule type" value="Genomic_DNA"/>
</dbReference>
<evidence type="ECO:0000256" key="7">
    <source>
        <dbReference type="ARBA" id="ARBA00023136"/>
    </source>
</evidence>
<dbReference type="AlphaFoldDB" id="R7THA1"/>
<accession>R7THA1</accession>
<keyword evidence="5" id="KW-0256">Endoplasmic reticulum</keyword>
<dbReference type="Pfam" id="PF08449">
    <property type="entry name" value="UAA"/>
    <property type="match status" value="1"/>
</dbReference>
<comment type="similarity">
    <text evidence="2">Belongs to the nucleotide-sugar transporter family. SLC35B subfamily.</text>
</comment>
<feature type="transmembrane region" description="Helical" evidence="8">
    <location>
        <begin position="41"/>
        <end position="58"/>
    </location>
</feature>
<evidence type="ECO:0000256" key="1">
    <source>
        <dbReference type="ARBA" id="ARBA00004477"/>
    </source>
</evidence>
<dbReference type="FunCoup" id="R7THA1">
    <property type="interactions" value="895"/>
</dbReference>